<dbReference type="AlphaFoldDB" id="A0A5R9QLA1"/>
<gene>
    <name evidence="1" type="ORF">FAS41_29660</name>
</gene>
<reference evidence="1 2" key="1">
    <citation type="submission" date="2019-04" db="EMBL/GenBank/DDBJ databases">
        <authorList>
            <person name="Li M."/>
        </authorList>
    </citation>
    <scope>NUCLEOTIDE SEQUENCE [LARGE SCALE GENOMIC DNA]</scope>
    <source>
        <strain evidence="1 2">LAM1902</strain>
    </source>
</reference>
<accession>A0A5R9QLA1</accession>
<protein>
    <submittedName>
        <fullName evidence="1">Uncharacterized protein</fullName>
    </submittedName>
</protein>
<evidence type="ECO:0000313" key="1">
    <source>
        <dbReference type="EMBL" id="TLX69883.1"/>
    </source>
</evidence>
<dbReference type="GeneID" id="300409103"/>
<sequence length="100" mass="10794">MAQNHLFDCGAVFVSKGIVHLCGSPAAAHEIFAPLLERHCCGDFGVAGEEIVETNLAVLAHEGEIRSTYLVSLAEDDQPILMMLTTVVGHHTTRFHLPGE</sequence>
<dbReference type="Proteomes" id="UP000306635">
    <property type="component" value="Unassembled WGS sequence"/>
</dbReference>
<proteinExistence type="predicted"/>
<keyword evidence="2" id="KW-1185">Reference proteome</keyword>
<organism evidence="1 2">
    <name type="scientific">Pseudomonas nicosulfuronedens</name>
    <dbReference type="NCBI Taxonomy" id="2571105"/>
    <lineage>
        <taxon>Bacteria</taxon>
        <taxon>Pseudomonadati</taxon>
        <taxon>Pseudomonadota</taxon>
        <taxon>Gammaproteobacteria</taxon>
        <taxon>Pseudomonadales</taxon>
        <taxon>Pseudomonadaceae</taxon>
        <taxon>Pseudomonas</taxon>
    </lineage>
</organism>
<dbReference type="EMBL" id="SWDV01000070">
    <property type="protein sequence ID" value="TLX69883.1"/>
    <property type="molecule type" value="Genomic_DNA"/>
</dbReference>
<dbReference type="RefSeq" id="WP_138526844.1">
    <property type="nucleotide sequence ID" value="NZ_SWDV01000070.1"/>
</dbReference>
<name>A0A5R9QLA1_9PSED</name>
<comment type="caution">
    <text evidence="1">The sequence shown here is derived from an EMBL/GenBank/DDBJ whole genome shotgun (WGS) entry which is preliminary data.</text>
</comment>
<evidence type="ECO:0000313" key="2">
    <source>
        <dbReference type="Proteomes" id="UP000306635"/>
    </source>
</evidence>